<feature type="region of interest" description="Disordered" evidence="1">
    <location>
        <begin position="1"/>
        <end position="24"/>
    </location>
</feature>
<comment type="caution">
    <text evidence="2">The sequence shown here is derived from an EMBL/GenBank/DDBJ whole genome shotgun (WGS) entry which is preliminary data.</text>
</comment>
<dbReference type="AlphaFoldDB" id="A0A843WQW3"/>
<feature type="compositionally biased region" description="Acidic residues" evidence="1">
    <location>
        <begin position="1"/>
        <end position="11"/>
    </location>
</feature>
<protein>
    <submittedName>
        <fullName evidence="2">Uncharacterized protein</fullName>
    </submittedName>
</protein>
<evidence type="ECO:0000313" key="3">
    <source>
        <dbReference type="Proteomes" id="UP000652761"/>
    </source>
</evidence>
<name>A0A843WQW3_COLES</name>
<dbReference type="EMBL" id="NMUH01005292">
    <property type="protein sequence ID" value="MQM12379.1"/>
    <property type="molecule type" value="Genomic_DNA"/>
</dbReference>
<evidence type="ECO:0000313" key="2">
    <source>
        <dbReference type="EMBL" id="MQM12379.1"/>
    </source>
</evidence>
<reference evidence="2" key="1">
    <citation type="submission" date="2017-07" db="EMBL/GenBank/DDBJ databases">
        <title>Taro Niue Genome Assembly and Annotation.</title>
        <authorList>
            <person name="Atibalentja N."/>
            <person name="Keating K."/>
            <person name="Fields C.J."/>
        </authorList>
    </citation>
    <scope>NUCLEOTIDE SEQUENCE</scope>
    <source>
        <strain evidence="2">Niue_2</strain>
        <tissue evidence="2">Leaf</tissue>
    </source>
</reference>
<dbReference type="Proteomes" id="UP000652761">
    <property type="component" value="Unassembled WGS sequence"/>
</dbReference>
<evidence type="ECO:0000256" key="1">
    <source>
        <dbReference type="SAM" id="MobiDB-lite"/>
    </source>
</evidence>
<gene>
    <name evidence="2" type="ORF">Taro_045296</name>
</gene>
<proteinExistence type="predicted"/>
<organism evidence="2 3">
    <name type="scientific">Colocasia esculenta</name>
    <name type="common">Wild taro</name>
    <name type="synonym">Arum esculentum</name>
    <dbReference type="NCBI Taxonomy" id="4460"/>
    <lineage>
        <taxon>Eukaryota</taxon>
        <taxon>Viridiplantae</taxon>
        <taxon>Streptophyta</taxon>
        <taxon>Embryophyta</taxon>
        <taxon>Tracheophyta</taxon>
        <taxon>Spermatophyta</taxon>
        <taxon>Magnoliopsida</taxon>
        <taxon>Liliopsida</taxon>
        <taxon>Araceae</taxon>
        <taxon>Aroideae</taxon>
        <taxon>Colocasieae</taxon>
        <taxon>Colocasia</taxon>
    </lineage>
</organism>
<keyword evidence="3" id="KW-1185">Reference proteome</keyword>
<sequence length="69" mass="7667">MAAAWDNEEATTSESSSSDSKKEQVSLALMVGLDEVHFDPSFNSCTDSGSESEDLEEVFNELYEKYIVH</sequence>
<accession>A0A843WQW3</accession>